<dbReference type="AlphaFoldDB" id="N6UWR1"/>
<protein>
    <recommendedName>
        <fullName evidence="3">DUF2612 domain-containing protein</fullName>
    </recommendedName>
</protein>
<dbReference type="OrthoDB" id="8158189at2"/>
<dbReference type="Proteomes" id="UP000012429">
    <property type="component" value="Unassembled WGS sequence"/>
</dbReference>
<proteinExistence type="predicted"/>
<accession>N6UWR1</accession>
<dbReference type="RefSeq" id="WP_004121280.1">
    <property type="nucleotide sequence ID" value="NZ_AQHN01000072.1"/>
</dbReference>
<evidence type="ECO:0000313" key="1">
    <source>
        <dbReference type="EMBL" id="ENN86085.1"/>
    </source>
</evidence>
<name>N6UWR1_9HYPH</name>
<dbReference type="Pfam" id="PF11041">
    <property type="entry name" value="Phage_Wedge1"/>
    <property type="match status" value="1"/>
</dbReference>
<keyword evidence="2" id="KW-1185">Reference proteome</keyword>
<dbReference type="PATRIC" id="fig|363754.4.peg.4039"/>
<dbReference type="InterPro" id="IPR021283">
    <property type="entry name" value="Phage_Wedge1"/>
</dbReference>
<organism evidence="1 2">
    <name type="scientific">Rhizobium freirei PRF 81</name>
    <dbReference type="NCBI Taxonomy" id="363754"/>
    <lineage>
        <taxon>Bacteria</taxon>
        <taxon>Pseudomonadati</taxon>
        <taxon>Pseudomonadota</taxon>
        <taxon>Alphaproteobacteria</taxon>
        <taxon>Hyphomicrobiales</taxon>
        <taxon>Rhizobiaceae</taxon>
        <taxon>Rhizobium/Agrobacterium group</taxon>
        <taxon>Rhizobium</taxon>
    </lineage>
</organism>
<reference evidence="1 2" key="1">
    <citation type="journal article" date="2012" name="BMC Genomics">
        <title>Genomic basis of broad host range and environmental adaptability of Rhizobium tropici CIAT 899 and Rhizobium sp. PRF 81 which are used in inoculants for common bean (Phaseolus vulgaris L.).</title>
        <authorList>
            <person name="Ormeno-Orrillo E."/>
            <person name="Menna P."/>
            <person name="Almeida L.G."/>
            <person name="Ollero F.J."/>
            <person name="Nicolas M.F."/>
            <person name="Pains Rodrigues E."/>
            <person name="Shigueyoshi Nakatani A."/>
            <person name="Silva Batista J.S."/>
            <person name="Oliveira Chueire L.M."/>
            <person name="Souza R.C."/>
            <person name="Ribeiro Vasconcelos A.T."/>
            <person name="Megias M."/>
            <person name="Hungria M."/>
            <person name="Martinez-Romero E."/>
        </authorList>
    </citation>
    <scope>NUCLEOTIDE SEQUENCE [LARGE SCALE GENOMIC DNA]</scope>
    <source>
        <strain evidence="1 2">PRF 81</strain>
    </source>
</reference>
<sequence length="247" mass="26530">MTDVPYPRPPAGIPNGIGQFEIGVSLIGTQPSFSVWDTVISQYANSKILTTLITNLNDYIDQTQNLDAFYDAIMNVATAQGEGLNIWGRIVGVNRVLKVQVGNWFGFNEASPGSWTFGQGSFYSGASLTSNFSLSDQAYRTLIYAKAAANITDGSIPAINHILMMLFPNRGNAYVTEGSHTGAWFGFAESTNAQGFNQASFYSGSPIATMTMTYTFEFQLSPVELAIVQQSGVLPKSTGVAASVVTL</sequence>
<gene>
    <name evidence="1" type="ORF">RHSP_32132</name>
</gene>
<dbReference type="STRING" id="363754.RHSP_32132"/>
<evidence type="ECO:0000313" key="2">
    <source>
        <dbReference type="Proteomes" id="UP000012429"/>
    </source>
</evidence>
<comment type="caution">
    <text evidence="1">The sequence shown here is derived from an EMBL/GenBank/DDBJ whole genome shotgun (WGS) entry which is preliminary data.</text>
</comment>
<dbReference type="EMBL" id="AQHN01000072">
    <property type="protein sequence ID" value="ENN86085.1"/>
    <property type="molecule type" value="Genomic_DNA"/>
</dbReference>
<evidence type="ECO:0008006" key="3">
    <source>
        <dbReference type="Google" id="ProtNLM"/>
    </source>
</evidence>